<dbReference type="Pfam" id="PF18495">
    <property type="entry name" value="VbhA"/>
    <property type="match status" value="1"/>
</dbReference>
<dbReference type="InterPro" id="IPR033788">
    <property type="entry name" value="VbhA-like"/>
</dbReference>
<feature type="domain" description="Antitoxin VbhA" evidence="2">
    <location>
        <begin position="215"/>
        <end position="256"/>
    </location>
</feature>
<proteinExistence type="predicted"/>
<accession>A0A0N5A4M6</accession>
<evidence type="ECO:0000313" key="4">
    <source>
        <dbReference type="WBParaSite" id="PTRK_0001665200.1"/>
    </source>
</evidence>
<evidence type="ECO:0000256" key="1">
    <source>
        <dbReference type="SAM" id="MobiDB-lite"/>
    </source>
</evidence>
<dbReference type="AlphaFoldDB" id="A0A0N5A4M6"/>
<feature type="region of interest" description="Disordered" evidence="1">
    <location>
        <begin position="114"/>
        <end position="145"/>
    </location>
</feature>
<keyword evidence="3" id="KW-1185">Reference proteome</keyword>
<evidence type="ECO:0000259" key="2">
    <source>
        <dbReference type="Pfam" id="PF18495"/>
    </source>
</evidence>
<dbReference type="WBParaSite" id="PTRK_0001665200.1">
    <property type="protein sequence ID" value="PTRK_0001665200.1"/>
    <property type="gene ID" value="PTRK_0001665200"/>
</dbReference>
<dbReference type="Gene3D" id="1.10.8.1050">
    <property type="entry name" value="Antitoxin VbhA-like"/>
    <property type="match status" value="1"/>
</dbReference>
<evidence type="ECO:0000313" key="3">
    <source>
        <dbReference type="Proteomes" id="UP000038045"/>
    </source>
</evidence>
<organism evidence="3 4">
    <name type="scientific">Parastrongyloides trichosuri</name>
    <name type="common">Possum-specific nematode worm</name>
    <dbReference type="NCBI Taxonomy" id="131310"/>
    <lineage>
        <taxon>Eukaryota</taxon>
        <taxon>Metazoa</taxon>
        <taxon>Ecdysozoa</taxon>
        <taxon>Nematoda</taxon>
        <taxon>Chromadorea</taxon>
        <taxon>Rhabditida</taxon>
        <taxon>Tylenchina</taxon>
        <taxon>Panagrolaimomorpha</taxon>
        <taxon>Strongyloidoidea</taxon>
        <taxon>Strongyloididae</taxon>
        <taxon>Parastrongyloides</taxon>
    </lineage>
</organism>
<reference evidence="4" key="1">
    <citation type="submission" date="2017-02" db="UniProtKB">
        <authorList>
            <consortium name="WormBaseParasite"/>
        </authorList>
    </citation>
    <scope>IDENTIFICATION</scope>
</reference>
<protein>
    <submittedName>
        <fullName evidence="4">VbhA domain-containing protein</fullName>
    </submittedName>
</protein>
<dbReference type="InterPro" id="IPR041535">
    <property type="entry name" value="VbhA"/>
</dbReference>
<name>A0A0N5A4M6_PARTI</name>
<dbReference type="Proteomes" id="UP000038045">
    <property type="component" value="Unplaced"/>
</dbReference>
<dbReference type="InterPro" id="IPR043038">
    <property type="entry name" value="VbhA_sf"/>
</dbReference>
<dbReference type="CDD" id="cd11586">
    <property type="entry name" value="VbhA_like"/>
    <property type="match status" value="1"/>
</dbReference>
<sequence length="266" mass="28255">MGLIALGEGVVLGIAYWIAGVPSPVLLAPVLGDFLKSSLRYSFGTLTQRNAFGCMSCRAWTRTGGRLLTVQSTVSDAHGGVCIGLAIGRPGGSALFLPLADRLHSLQMRQECPHAAPGGGVQGHRPVTPAPEAPAGEGGESREAKPLWEVSITDGRKTRQFLPETFLPVFLTKPKKIPAPCKIALPKARETTMAEMGSHETKLTKTITSAERDRRVAAVNYARASVGSEGFSLSAADEEHAQRFISGDIDLEEFVQPRSALASPKA</sequence>